<gene>
    <name evidence="1" type="ordered locus">Mmcs_2822</name>
</gene>
<evidence type="ECO:0008006" key="2">
    <source>
        <dbReference type="Google" id="ProtNLM"/>
    </source>
</evidence>
<dbReference type="KEGG" id="mmc:Mmcs_2822"/>
<reference evidence="1" key="1">
    <citation type="submission" date="2006-06" db="EMBL/GenBank/DDBJ databases">
        <title>Complete sequence of chromosome of Mycobacterium sp. MCS.</title>
        <authorList>
            <consortium name="US DOE Joint Genome Institute"/>
            <person name="Copeland A."/>
            <person name="Lucas S."/>
            <person name="Lapidus A."/>
            <person name="Barry K."/>
            <person name="Detter J.C."/>
            <person name="Glavina del Rio T."/>
            <person name="Hammon N."/>
            <person name="Israni S."/>
            <person name="Dalin E."/>
            <person name="Tice H."/>
            <person name="Pitluck S."/>
            <person name="Martinez M."/>
            <person name="Schmutz J."/>
            <person name="Larimer F."/>
            <person name="Land M."/>
            <person name="Hauser L."/>
            <person name="Kyrpides N."/>
            <person name="Kim E."/>
            <person name="Miller C.D."/>
            <person name="Hughes J.E."/>
            <person name="Anderson A.J."/>
            <person name="Sims R.C."/>
            <person name="Richardson P."/>
        </authorList>
    </citation>
    <scope>NUCLEOTIDE SEQUENCE [LARGE SCALE GENOMIC DNA]</scope>
    <source>
        <strain evidence="1">MCS</strain>
    </source>
</reference>
<accession>A0A5Q5BKS4</accession>
<evidence type="ECO:0000313" key="1">
    <source>
        <dbReference type="EMBL" id="ABG08929.1"/>
    </source>
</evidence>
<protein>
    <recommendedName>
        <fullName evidence="2">DUF2505 domain-containing protein</fullName>
    </recommendedName>
</protein>
<name>A0A5Q5BKS4_MYCSS</name>
<dbReference type="InterPro" id="IPR019639">
    <property type="entry name" value="DUF2505"/>
</dbReference>
<dbReference type="Pfam" id="PF10698">
    <property type="entry name" value="DUF2505"/>
    <property type="match status" value="1"/>
</dbReference>
<dbReference type="EMBL" id="CP000384">
    <property type="protein sequence ID" value="ABG08929.1"/>
    <property type="molecule type" value="Genomic_DNA"/>
</dbReference>
<proteinExistence type="predicted"/>
<sequence>MPRTFETAVDSPATVAQIVSAFSDERYWSARLGQFAGGTAAVESLRTDATGTVAVTIALGLLRDRLPKVVTQLHPGDIEMIREERWCWLEDGRVRGDIEVTVTGAPVCAAGQCMLTSTATGSRMTYAGSVKVNVPLVGGRIESYMGRQTVDEIARLQEFTNDWIAENHRLSWP</sequence>
<organism evidence="1">
    <name type="scientific">Mycobacterium sp. (strain MCS)</name>
    <dbReference type="NCBI Taxonomy" id="164756"/>
    <lineage>
        <taxon>Bacteria</taxon>
        <taxon>Bacillati</taxon>
        <taxon>Actinomycetota</taxon>
        <taxon>Actinomycetes</taxon>
        <taxon>Mycobacteriales</taxon>
        <taxon>Mycobacteriaceae</taxon>
        <taxon>Mycobacterium</taxon>
    </lineage>
</organism>
<dbReference type="AlphaFoldDB" id="A0A5Q5BKS4"/>